<dbReference type="AlphaFoldDB" id="A0A4Y2PWQ0"/>
<comment type="caution">
    <text evidence="1">The sequence shown here is derived from an EMBL/GenBank/DDBJ whole genome shotgun (WGS) entry which is preliminary data.</text>
</comment>
<evidence type="ECO:0000313" key="1">
    <source>
        <dbReference type="EMBL" id="GBN56328.1"/>
    </source>
</evidence>
<organism evidence="1 2">
    <name type="scientific">Araneus ventricosus</name>
    <name type="common">Orbweaver spider</name>
    <name type="synonym">Epeira ventricosa</name>
    <dbReference type="NCBI Taxonomy" id="182803"/>
    <lineage>
        <taxon>Eukaryota</taxon>
        <taxon>Metazoa</taxon>
        <taxon>Ecdysozoa</taxon>
        <taxon>Arthropoda</taxon>
        <taxon>Chelicerata</taxon>
        <taxon>Arachnida</taxon>
        <taxon>Araneae</taxon>
        <taxon>Araneomorphae</taxon>
        <taxon>Entelegynae</taxon>
        <taxon>Araneoidea</taxon>
        <taxon>Araneidae</taxon>
        <taxon>Araneus</taxon>
    </lineage>
</organism>
<feature type="non-terminal residue" evidence="1">
    <location>
        <position position="1"/>
    </location>
</feature>
<evidence type="ECO:0000313" key="2">
    <source>
        <dbReference type="Proteomes" id="UP000499080"/>
    </source>
</evidence>
<name>A0A4Y2PWQ0_ARAVE</name>
<gene>
    <name evidence="1" type="ORF">AVEN_33384_1</name>
</gene>
<accession>A0A4Y2PWQ0</accession>
<sequence length="42" mass="4584">HKPIRISPRRARSSSRDALSQVETALPLAEVEVKVWVATTGA</sequence>
<dbReference type="Proteomes" id="UP000499080">
    <property type="component" value="Unassembled WGS sequence"/>
</dbReference>
<protein>
    <submittedName>
        <fullName evidence="1">Uncharacterized protein</fullName>
    </submittedName>
</protein>
<reference evidence="1 2" key="1">
    <citation type="journal article" date="2019" name="Sci. Rep.">
        <title>Orb-weaving spider Araneus ventricosus genome elucidates the spidroin gene catalogue.</title>
        <authorList>
            <person name="Kono N."/>
            <person name="Nakamura H."/>
            <person name="Ohtoshi R."/>
            <person name="Moran D.A.P."/>
            <person name="Shinohara A."/>
            <person name="Yoshida Y."/>
            <person name="Fujiwara M."/>
            <person name="Mori M."/>
            <person name="Tomita M."/>
            <person name="Arakawa K."/>
        </authorList>
    </citation>
    <scope>NUCLEOTIDE SEQUENCE [LARGE SCALE GENOMIC DNA]</scope>
</reference>
<keyword evidence="2" id="KW-1185">Reference proteome</keyword>
<proteinExistence type="predicted"/>
<dbReference type="EMBL" id="BGPR01135748">
    <property type="protein sequence ID" value="GBN56328.1"/>
    <property type="molecule type" value="Genomic_DNA"/>
</dbReference>